<dbReference type="Pfam" id="PF17853">
    <property type="entry name" value="GGDEF_2"/>
    <property type="match status" value="1"/>
</dbReference>
<feature type="domain" description="CdaR GGDEF-like" evidence="4">
    <location>
        <begin position="273"/>
        <end position="413"/>
    </location>
</feature>
<dbReference type="EMBL" id="NOZR01000021">
    <property type="protein sequence ID" value="OYN76502.1"/>
    <property type="molecule type" value="Genomic_DNA"/>
</dbReference>
<dbReference type="SUPFAM" id="SSF46689">
    <property type="entry name" value="Homeodomain-like"/>
    <property type="match status" value="1"/>
</dbReference>
<dbReference type="PANTHER" id="PTHR33744:SF1">
    <property type="entry name" value="DNA-BINDING TRANSCRIPTIONAL ACTIVATOR ADER"/>
    <property type="match status" value="1"/>
</dbReference>
<dbReference type="AlphaFoldDB" id="A0A255DHT6"/>
<comment type="similarity">
    <text evidence="1">Belongs to the CdaR family.</text>
</comment>
<evidence type="ECO:0000313" key="5">
    <source>
        <dbReference type="EMBL" id="OYN76502.1"/>
    </source>
</evidence>
<sequence>MQLTLSDILELPSMSRGEPEVVCPGPMDQPVRWVHVSDLADLSGLLTGGELVLTTGQALADPARRDAYLPGLADAGATGVVIELGLHIDALPESVRKIGAALSLPVIVLHRPVRFIDVTEEVHRRIVADQYAEVAYGQRVHEEFTALSMRRASVDQIVSATAEMLDTPVVLEDLNRQVLAFDGWGIAAAVLLADWERRSRLTAADAWTACPVGPYREEWGRLIAPRIAAADGRALMTLERAAQALALHRMVEQNRSSLELRAQSGLVDDLRRGRVTDEAEATARAHALGLRPALTYVPMAIRLRESAGADQVAVAQRRVRTLDAIMHTVRATAHTGLAATRDDGQIDLVLAPQRISSGAYSLDAMLVDVCSAIRRAVSRLDGVSDCTIGVGPESSRLVDAVGGLREAGHVAEVAMSMPLRALPFHRAPDVRLRGLLSLIRTEPRVQAFAETELAGLLAHRAKHGDEMFELLRHFLQAGGNKAELARTLHMSRPTLYSRLDALERIVGLDLDDAESRTSLHVAMLILNPAGD</sequence>
<evidence type="ECO:0000256" key="1">
    <source>
        <dbReference type="ARBA" id="ARBA00006754"/>
    </source>
</evidence>
<gene>
    <name evidence="5" type="ORF">CG716_21655</name>
</gene>
<dbReference type="InterPro" id="IPR025736">
    <property type="entry name" value="PucR_C-HTH_dom"/>
</dbReference>
<dbReference type="InterPro" id="IPR042070">
    <property type="entry name" value="PucR_C-HTH_sf"/>
</dbReference>
<proteinExistence type="inferred from homology"/>
<dbReference type="InterPro" id="IPR041522">
    <property type="entry name" value="CdaR_GGDEF"/>
</dbReference>
<name>A0A255DHT6_9MYCO</name>
<dbReference type="RefSeq" id="WP_094483171.1">
    <property type="nucleotide sequence ID" value="NZ_JACKSC010000324.1"/>
</dbReference>
<keyword evidence="6" id="KW-1185">Reference proteome</keyword>
<organism evidence="5 6">
    <name type="scientific">Mycolicibacterium sphagni</name>
    <dbReference type="NCBI Taxonomy" id="1786"/>
    <lineage>
        <taxon>Bacteria</taxon>
        <taxon>Bacillati</taxon>
        <taxon>Actinomycetota</taxon>
        <taxon>Actinomycetes</taxon>
        <taxon>Mycobacteriales</taxon>
        <taxon>Mycobacteriaceae</taxon>
        <taxon>Mycolicibacterium</taxon>
    </lineage>
</organism>
<dbReference type="Gene3D" id="1.10.10.2840">
    <property type="entry name" value="PucR C-terminal helix-turn-helix domain"/>
    <property type="match status" value="1"/>
</dbReference>
<evidence type="ECO:0000313" key="6">
    <source>
        <dbReference type="Proteomes" id="UP000216063"/>
    </source>
</evidence>
<dbReference type="OrthoDB" id="2973014at2"/>
<dbReference type="Proteomes" id="UP000216063">
    <property type="component" value="Unassembled WGS sequence"/>
</dbReference>
<dbReference type="InterPro" id="IPR009057">
    <property type="entry name" value="Homeodomain-like_sf"/>
</dbReference>
<evidence type="ECO:0000259" key="3">
    <source>
        <dbReference type="Pfam" id="PF13556"/>
    </source>
</evidence>
<dbReference type="InterPro" id="IPR051448">
    <property type="entry name" value="CdaR-like_regulators"/>
</dbReference>
<feature type="domain" description="PucR C-terminal helix-turn-helix" evidence="3">
    <location>
        <begin position="469"/>
        <end position="525"/>
    </location>
</feature>
<dbReference type="PANTHER" id="PTHR33744">
    <property type="entry name" value="CARBOHYDRATE DIACID REGULATOR"/>
    <property type="match status" value="1"/>
</dbReference>
<comment type="caution">
    <text evidence="5">The sequence shown here is derived from an EMBL/GenBank/DDBJ whole genome shotgun (WGS) entry which is preliminary data.</text>
</comment>
<evidence type="ECO:0000259" key="4">
    <source>
        <dbReference type="Pfam" id="PF17853"/>
    </source>
</evidence>
<dbReference type="InterPro" id="IPR012914">
    <property type="entry name" value="PucR_dom"/>
</dbReference>
<reference evidence="5 6" key="1">
    <citation type="submission" date="2017-07" db="EMBL/GenBank/DDBJ databases">
        <title>The new phylogeny of genus Mycobacterium.</title>
        <authorList>
            <person name="Tortoli E."/>
            <person name="Trovato A."/>
            <person name="Cirillo D.M."/>
        </authorList>
    </citation>
    <scope>NUCLEOTIDE SEQUENCE [LARGE SCALE GENOMIC DNA]</scope>
    <source>
        <strain evidence="5 6">ATCC 33027</strain>
    </source>
</reference>
<dbReference type="Pfam" id="PF07905">
    <property type="entry name" value="PucR"/>
    <property type="match status" value="1"/>
</dbReference>
<feature type="domain" description="Purine catabolism PurC-like" evidence="2">
    <location>
        <begin position="7"/>
        <end position="126"/>
    </location>
</feature>
<protein>
    <submittedName>
        <fullName evidence="5">PucR family transcriptional regulator</fullName>
    </submittedName>
</protein>
<evidence type="ECO:0000259" key="2">
    <source>
        <dbReference type="Pfam" id="PF07905"/>
    </source>
</evidence>
<dbReference type="Pfam" id="PF13556">
    <property type="entry name" value="HTH_30"/>
    <property type="match status" value="1"/>
</dbReference>
<accession>A0A255DHT6</accession>